<dbReference type="InterPro" id="IPR015919">
    <property type="entry name" value="Cadherin-like_sf"/>
</dbReference>
<evidence type="ECO:0000313" key="13">
    <source>
        <dbReference type="Proteomes" id="UP000605970"/>
    </source>
</evidence>
<reference evidence="12" key="1">
    <citation type="journal article" date="2020" name="Ecol. Evol.">
        <title>Genome structure and content of the rice root-knot nematode (Meloidogyne graminicola).</title>
        <authorList>
            <person name="Phan N.T."/>
            <person name="Danchin E.G.J."/>
            <person name="Klopp C."/>
            <person name="Perfus-Barbeoch L."/>
            <person name="Kozlowski D.K."/>
            <person name="Koutsovoulos G.D."/>
            <person name="Lopez-Roques C."/>
            <person name="Bouchez O."/>
            <person name="Zahm M."/>
            <person name="Besnard G."/>
            <person name="Bellafiore S."/>
        </authorList>
    </citation>
    <scope>NUCLEOTIDE SEQUENCE</scope>
    <source>
        <strain evidence="12">VN-18</strain>
    </source>
</reference>
<dbReference type="SUPFAM" id="SSF49313">
    <property type="entry name" value="Cadherin-like"/>
    <property type="match status" value="2"/>
</dbReference>
<dbReference type="GO" id="GO:0009653">
    <property type="term" value="P:anatomical structure morphogenesis"/>
    <property type="evidence" value="ECO:0007669"/>
    <property type="project" value="UniProtKB-ARBA"/>
</dbReference>
<dbReference type="GO" id="GO:0045296">
    <property type="term" value="F:cadherin binding"/>
    <property type="evidence" value="ECO:0007669"/>
    <property type="project" value="TreeGrafter"/>
</dbReference>
<evidence type="ECO:0000259" key="10">
    <source>
        <dbReference type="PROSITE" id="PS50026"/>
    </source>
</evidence>
<dbReference type="GO" id="GO:0008013">
    <property type="term" value="F:beta-catenin binding"/>
    <property type="evidence" value="ECO:0007669"/>
    <property type="project" value="TreeGrafter"/>
</dbReference>
<dbReference type="PROSITE" id="PS00232">
    <property type="entry name" value="CADHERIN_1"/>
    <property type="match status" value="1"/>
</dbReference>
<evidence type="ECO:0000259" key="11">
    <source>
        <dbReference type="PROSITE" id="PS50268"/>
    </source>
</evidence>
<sequence length="1198" mass="134726">MAFYCMCESLMTEMEAQSFTKTMTTFLPSLTTNSDLSNQSQSALCSQDLAPQMQKTINTTKNLSKKNSLKMRCINTNSKKEDNNGILLINKREENLFSSIKCNNISSKIFANFRARIATQNLYSYLFFTLFTILFSLLYFIVRHICLKTLLFSSKNLLKISSKSFERSTFLFIFLFIGTFTTLTMSQSHSSFFMPQTVWSNGGGGSQLYSPGGSLINHHQWQQKSTREIMLSVVKNISEATPVGEILLNFRAEDKSSPTYNLTYRISRETDPKRQFSIDQNGALRVAQLLDREDIPYYALRIEAFDQAGNIGAQYVDIYLQDDNDNAPRLETFPNPCIFMENTSPEQQPACEIRATDDDLEENGPPFNMSLAPEFQFRDYLDIQFDRSGDGGKGVMHVRPLREFDREDPDLPDKRFTIPIIVSDAKGKQRQQDVHIIIGDMNDNPMSDGHMDVLVYSYKGQLKKTIIGVPFVEDKDDWDIVDKSFQLIKSENQYFHLQEKQLVIDADLLEGTYELEVRVEDRVRSEKATSFIKVVVRPVPEFAFEKHATIRIEVDPFHSPTTSNQEAMDLAASLIREEHGEPSRVELFRREIETLSQSFVEIISLKPDDQILQRLSTKVVDLRFTARANEEYLDPIYLHGLIQRNKERLASVLRARILAIGVDMCKWTTCDNGCRTENRVDNGGVVIHANRTVIVGLNASAVDVCDCPAFIPKNECDRNVCFNGGVCHDTRPGTFCECRNSALTGFRCQGNTRSFDGRGFAWFKPMPACTSLNISLRFMTKQDGVLLYNGPMGDPKQDVLNYNDYILIYIEQGMLHAVLQFNGKEPVDLFIEQMVADGRFHRLTLSQQHKKLRLVLDDCTSIDSSSSSKSVQQSSNTCMMAKDAPDDDERLNIATPLQLGGLASLGAGSGALEEYPRAVRAHALANFVGCTRELIVNSDHYDLYRPVYVEQSVPGCSLFWGSVCSSNEGGSSDSSKISLSNSLDSNGGGGIVPSGITNFCYGHGECIVESMDQQVAKCECEPGWEGERCERSIEWIEFTTRDALLKFLLQVEPPYKDSRLRLLFLPGSSGSGQLASALSQSGPTASMRLDMVRFTTKATFDLSPQPINGQSMPVELELPEPKLNHSVPYFVDFRRTPASVQLSIDGQYSVHRDLDPDRDGLLFVPKHLYAGNQPGSSGFLGCFGKFYFNSIGMNLHLF</sequence>
<dbReference type="PANTHER" id="PTHR24027">
    <property type="entry name" value="CADHERIN-23"/>
    <property type="match status" value="1"/>
</dbReference>
<evidence type="ECO:0000256" key="4">
    <source>
        <dbReference type="ARBA" id="ARBA00023136"/>
    </source>
</evidence>
<dbReference type="GO" id="GO:0007156">
    <property type="term" value="P:homophilic cell adhesion via plasma membrane adhesion molecules"/>
    <property type="evidence" value="ECO:0007669"/>
    <property type="project" value="InterPro"/>
</dbReference>
<evidence type="ECO:0000256" key="3">
    <source>
        <dbReference type="ARBA" id="ARBA00022837"/>
    </source>
</evidence>
<dbReference type="CDD" id="cd00110">
    <property type="entry name" value="LamG"/>
    <property type="match status" value="1"/>
</dbReference>
<feature type="transmembrane region" description="Helical" evidence="8">
    <location>
        <begin position="122"/>
        <end position="147"/>
    </location>
</feature>
<dbReference type="EMBL" id="JABEBT010000002">
    <property type="protein sequence ID" value="KAF7640000.1"/>
    <property type="molecule type" value="Genomic_DNA"/>
</dbReference>
<dbReference type="AlphaFoldDB" id="A0A8T0A361"/>
<feature type="domain" description="Cadherin" evidence="11">
    <location>
        <begin position="341"/>
        <end position="447"/>
    </location>
</feature>
<evidence type="ECO:0000256" key="8">
    <source>
        <dbReference type="SAM" id="Phobius"/>
    </source>
</evidence>
<dbReference type="SMART" id="SM00112">
    <property type="entry name" value="CA"/>
    <property type="match status" value="2"/>
</dbReference>
<dbReference type="Pfam" id="PF00028">
    <property type="entry name" value="Cadherin"/>
    <property type="match status" value="1"/>
</dbReference>
<dbReference type="CDD" id="cd11304">
    <property type="entry name" value="Cadherin_repeat"/>
    <property type="match status" value="1"/>
</dbReference>
<dbReference type="OrthoDB" id="6079678at2759"/>
<dbReference type="InterPro" id="IPR013320">
    <property type="entry name" value="ConA-like_dom_sf"/>
</dbReference>
<feature type="domain" description="EGF-like" evidence="10">
    <location>
        <begin position="990"/>
        <end position="1030"/>
    </location>
</feature>
<name>A0A8T0A361_9BILA</name>
<evidence type="ECO:0000259" key="9">
    <source>
        <dbReference type="PROSITE" id="PS50025"/>
    </source>
</evidence>
<keyword evidence="5 7" id="KW-1015">Disulfide bond</keyword>
<dbReference type="InterPro" id="IPR001791">
    <property type="entry name" value="Laminin_G"/>
</dbReference>
<keyword evidence="2" id="KW-0677">Repeat</keyword>
<dbReference type="InterPro" id="IPR056370">
    <property type="entry name" value="Shg-like_Ig-like"/>
</dbReference>
<dbReference type="InterPro" id="IPR000742">
    <property type="entry name" value="EGF"/>
</dbReference>
<dbReference type="SMART" id="SM00282">
    <property type="entry name" value="LamG"/>
    <property type="match status" value="2"/>
</dbReference>
<dbReference type="PROSITE" id="PS50026">
    <property type="entry name" value="EGF_3"/>
    <property type="match status" value="2"/>
</dbReference>
<keyword evidence="8" id="KW-0812">Transmembrane</keyword>
<dbReference type="PANTHER" id="PTHR24027:SF438">
    <property type="entry name" value="CADHERIN 23"/>
    <property type="match status" value="1"/>
</dbReference>
<dbReference type="Gene3D" id="2.60.120.200">
    <property type="match status" value="2"/>
</dbReference>
<accession>A0A8T0A361</accession>
<dbReference type="Gene3D" id="2.60.40.60">
    <property type="entry name" value="Cadherins"/>
    <property type="match status" value="2"/>
</dbReference>
<dbReference type="PROSITE" id="PS50268">
    <property type="entry name" value="CADHERIN_2"/>
    <property type="match status" value="2"/>
</dbReference>
<dbReference type="GO" id="GO:0016477">
    <property type="term" value="P:cell migration"/>
    <property type="evidence" value="ECO:0007669"/>
    <property type="project" value="TreeGrafter"/>
</dbReference>
<protein>
    <submittedName>
        <fullName evidence="12">Uncharacterized protein</fullName>
    </submittedName>
</protein>
<evidence type="ECO:0000313" key="12">
    <source>
        <dbReference type="EMBL" id="KAF7640000.1"/>
    </source>
</evidence>
<dbReference type="Pfam" id="PF02210">
    <property type="entry name" value="Laminin_G_2"/>
    <property type="match status" value="1"/>
</dbReference>
<dbReference type="PROSITE" id="PS50025">
    <property type="entry name" value="LAM_G_DOMAIN"/>
    <property type="match status" value="1"/>
</dbReference>
<organism evidence="12 13">
    <name type="scientific">Meloidogyne graminicola</name>
    <dbReference type="NCBI Taxonomy" id="189291"/>
    <lineage>
        <taxon>Eukaryota</taxon>
        <taxon>Metazoa</taxon>
        <taxon>Ecdysozoa</taxon>
        <taxon>Nematoda</taxon>
        <taxon>Chromadorea</taxon>
        <taxon>Rhabditida</taxon>
        <taxon>Tylenchina</taxon>
        <taxon>Tylenchomorpha</taxon>
        <taxon>Tylenchoidea</taxon>
        <taxon>Meloidogynidae</taxon>
        <taxon>Meloidogyninae</taxon>
        <taxon>Meloidogyne</taxon>
    </lineage>
</organism>
<evidence type="ECO:0000256" key="5">
    <source>
        <dbReference type="ARBA" id="ARBA00023157"/>
    </source>
</evidence>
<evidence type="ECO:0000256" key="6">
    <source>
        <dbReference type="PROSITE-ProRule" id="PRU00043"/>
    </source>
</evidence>
<feature type="domain" description="Laminin G" evidence="9">
    <location>
        <begin position="750"/>
        <end position="956"/>
    </location>
</feature>
<dbReference type="PROSITE" id="PS00022">
    <property type="entry name" value="EGF_1"/>
    <property type="match status" value="1"/>
</dbReference>
<dbReference type="CDD" id="cd00054">
    <property type="entry name" value="EGF_CA"/>
    <property type="match status" value="1"/>
</dbReference>
<evidence type="ECO:0000256" key="7">
    <source>
        <dbReference type="PROSITE-ProRule" id="PRU00076"/>
    </source>
</evidence>
<dbReference type="InterPro" id="IPR020894">
    <property type="entry name" value="Cadherin_CS"/>
</dbReference>
<feature type="disulfide bond" evidence="7">
    <location>
        <begin position="1020"/>
        <end position="1029"/>
    </location>
</feature>
<dbReference type="Gene3D" id="2.10.25.10">
    <property type="entry name" value="Laminin"/>
    <property type="match status" value="2"/>
</dbReference>
<evidence type="ECO:0000256" key="2">
    <source>
        <dbReference type="ARBA" id="ARBA00022737"/>
    </source>
</evidence>
<feature type="transmembrane region" description="Helical" evidence="8">
    <location>
        <begin position="168"/>
        <end position="186"/>
    </location>
</feature>
<keyword evidence="4 8" id="KW-0472">Membrane</keyword>
<keyword evidence="7" id="KW-0245">EGF-like domain</keyword>
<dbReference type="GO" id="GO:0005509">
    <property type="term" value="F:calcium ion binding"/>
    <property type="evidence" value="ECO:0007669"/>
    <property type="project" value="UniProtKB-UniRule"/>
</dbReference>
<dbReference type="InterPro" id="IPR002126">
    <property type="entry name" value="Cadherin-like_dom"/>
</dbReference>
<evidence type="ECO:0000256" key="1">
    <source>
        <dbReference type="ARBA" id="ARBA00004370"/>
    </source>
</evidence>
<dbReference type="SMART" id="SM00181">
    <property type="entry name" value="EGF"/>
    <property type="match status" value="2"/>
</dbReference>
<comment type="subcellular location">
    <subcellularLocation>
        <location evidence="1">Membrane</location>
    </subcellularLocation>
</comment>
<comment type="caution">
    <text evidence="12">The sequence shown here is derived from an EMBL/GenBank/DDBJ whole genome shotgun (WGS) entry which is preliminary data.</text>
</comment>
<dbReference type="Pfam" id="PF24811">
    <property type="entry name" value="Ig_Shg"/>
    <property type="match status" value="1"/>
</dbReference>
<gene>
    <name evidence="12" type="ORF">Mgra_00000444</name>
</gene>
<proteinExistence type="predicted"/>
<dbReference type="GO" id="GO:0016342">
    <property type="term" value="C:catenin complex"/>
    <property type="evidence" value="ECO:0007669"/>
    <property type="project" value="TreeGrafter"/>
</dbReference>
<comment type="caution">
    <text evidence="7">Lacks conserved residue(s) required for the propagation of feature annotation.</text>
</comment>
<feature type="domain" description="Cadherin" evidence="11">
    <location>
        <begin position="237"/>
        <end position="330"/>
    </location>
</feature>
<dbReference type="Pfam" id="PF23106">
    <property type="entry name" value="EGF_Teneurin"/>
    <property type="match status" value="1"/>
</dbReference>
<keyword evidence="8" id="KW-1133">Transmembrane helix</keyword>
<keyword evidence="3 6" id="KW-0106">Calcium</keyword>
<dbReference type="Proteomes" id="UP000605970">
    <property type="component" value="Unassembled WGS sequence"/>
</dbReference>
<feature type="domain" description="EGF-like" evidence="10">
    <location>
        <begin position="712"/>
        <end position="749"/>
    </location>
</feature>
<keyword evidence="13" id="KW-1185">Reference proteome</keyword>
<dbReference type="InterPro" id="IPR039808">
    <property type="entry name" value="Cadherin"/>
</dbReference>
<dbReference type="PROSITE" id="PS01186">
    <property type="entry name" value="EGF_2"/>
    <property type="match status" value="1"/>
</dbReference>
<dbReference type="SUPFAM" id="SSF49899">
    <property type="entry name" value="Concanavalin A-like lectins/glucanases"/>
    <property type="match status" value="2"/>
</dbReference>